<keyword evidence="2 16" id="KW-0812">Transmembrane</keyword>
<dbReference type="InterPro" id="IPR036179">
    <property type="entry name" value="Ig-like_dom_sf"/>
</dbReference>
<dbReference type="SMART" id="SM00408">
    <property type="entry name" value="IGc2"/>
    <property type="match status" value="4"/>
</dbReference>
<dbReference type="Pfam" id="PF24518">
    <property type="entry name" value="Ig_CD22"/>
    <property type="match status" value="1"/>
</dbReference>
<dbReference type="GO" id="GO:0007155">
    <property type="term" value="P:cell adhesion"/>
    <property type="evidence" value="ECO:0007669"/>
    <property type="project" value="UniProtKB-KW"/>
</dbReference>
<evidence type="ECO:0000256" key="5">
    <source>
        <dbReference type="ARBA" id="ARBA00022889"/>
    </source>
</evidence>
<feature type="compositionally biased region" description="Acidic residues" evidence="15">
    <location>
        <begin position="1305"/>
        <end position="1314"/>
    </location>
</feature>
<evidence type="ECO:0000256" key="10">
    <source>
        <dbReference type="ARBA" id="ARBA00038361"/>
    </source>
</evidence>
<comment type="subunit">
    <text evidence="14">Predominantly monomer of isoform CD22-beta. Also found as heterodimer of isoform CD22-beta and a shorter isoform. Interacts with PTPN6/SHP-1, LYN, SYK, PIK3R1/PIK3R2 and PLCG1 upon phosphorylation. Interacts with GRB2, INPP5D and SHC1 upon phosphorylation. May form a complex with INPP5D/SHIP, GRB2 and SHC1.</text>
</comment>
<gene>
    <name evidence="20" type="primary">LOC108899410</name>
</gene>
<keyword evidence="3" id="KW-0430">Lectin</keyword>
<evidence type="ECO:0000313" key="20">
    <source>
        <dbReference type="RefSeq" id="XP_050932349.1"/>
    </source>
</evidence>
<evidence type="ECO:0000256" key="17">
    <source>
        <dbReference type="SAM" id="SignalP"/>
    </source>
</evidence>
<sequence>MFVLIWATLLFSGRSSSAYTGASEWGRRSCQSYYYCFTLPEGEITAEAGLCVVIPCSFTTAYGFKPQNMVWFKCEPTKQQCDDSDMIFHSDKNIRIQPSEFRGRVSLLEPDVSQKNCSIIINDLKESDSGSYQLRVNGDWYGSADRVTYSTRATVSVKGLSQKPTVMVPPLTEGQQTTLTCTAPGLCSGSDPKITWMWRGAGEKNSPITGNITTNQGRTSTLTFNPSAEHHGTNLTCKVRFKWAVITKETVTLNVTYVKELRIAGNLSVKEGETLNLSCTVEDFPSPLLIMWTKCSDRNIQNGTEINLQNNTLTDLQNSMATLSITNMTAEDSGQYTCTVKHLNKTMKENVNVTVIFVRNPVITGDTTVKKGDVLNLTCSVQSFPLSHITWTKFGSNTNLQSDFGSATLVIPDVSAEHSGQYICTAEYLDKNVTLYPQVTVTWFSKILNSSGCEAQSEVMTCVCMSEGFPLPTIKWPLLENYNVHSAVTTVSNTTVSSTVILTVKDHRNTAVECISSNESGEAKENLTTRMSEGKTEEDDQSKKLFRIVSRVETIIAFFIGILLATIIFFMAKKCHRIKHNSPVNLDGTLEMVTNQEDPLIYDGQAVEDDQTHGPQQAEYVAEKKTAPELNSESKDVEYANIDFSLLKRRSPMEAARKHESTETEYAEIKKAVIEEREDDGQEEGEMLEGKEEEAMIEENEETNHGGPEEEEGEDMAVYSNVKDIMGEIFYHSAVIFKHKFQPEINSSFPGGKQHCIQNNFCVTLTEGEISAETGLCVVLQCSFTTAADFKVESVILFKCDPPERKCDKSDTPIFNSSNSKNVELDFRGRVSLLEPDLSHNNCSIIINDLKTSDSGSYQLRVGGTYKGKEDGFTFESKANVTVTVLSQKPTVMVPPLTEGQKTTLTCTAPGLCSGSDPKITWMWRGAGEKNSPITGNITASKTENLTAVTQRCSSTLSFNPSAEHHGTEVTCKVNFTGDMTTEQTVTLNVSYVKELKISGNTAVKMGDALNLTCSVDSFPASDITWTISGSDKNLPEKHKTEAQKHSGSVSLIIHNMSAGDFGQYSCTAKHLNNTLTITVDVTEKPVTTRTTTVRMGDDVSFFTKISACELQSDVLTCVCISKGFPLPTIKWPLLKNYTEYSVITTVSNYTVNSTMMLTVKDHSNTVVECVSSIDKNETTESDVEQGDFLANLLTAVKQPEVIIAFLIGILLSAPICCLARKCHRKKQRRSGSLSENLEMVTAEAVPLVDDGQAVEDDDRTHNQEAAEGGAEAAWQSAPDGEVEPKEVEYSNIDFSALKRKSPEETQEPTETEYAEIKKEATEESQDNGSEEGEVLEGNKEEEVMMGEDWETEQCTPAEEEGGEDVALYSNVNEIMSQAE</sequence>
<dbReference type="CDD" id="cd00096">
    <property type="entry name" value="Ig"/>
    <property type="match status" value="2"/>
</dbReference>
<evidence type="ECO:0000256" key="14">
    <source>
        <dbReference type="ARBA" id="ARBA00046458"/>
    </source>
</evidence>
<keyword evidence="4" id="KW-0677">Repeat</keyword>
<evidence type="ECO:0000256" key="6">
    <source>
        <dbReference type="ARBA" id="ARBA00022989"/>
    </source>
</evidence>
<feature type="signal peptide" evidence="17">
    <location>
        <begin position="1"/>
        <end position="18"/>
    </location>
</feature>
<dbReference type="GO" id="GO:0005886">
    <property type="term" value="C:plasma membrane"/>
    <property type="evidence" value="ECO:0007669"/>
    <property type="project" value="TreeGrafter"/>
</dbReference>
<evidence type="ECO:0000256" key="16">
    <source>
        <dbReference type="SAM" id="Phobius"/>
    </source>
</evidence>
<dbReference type="Gene3D" id="2.60.40.10">
    <property type="entry name" value="Immunoglobulins"/>
    <property type="match status" value="9"/>
</dbReference>
<dbReference type="InterPro" id="IPR003006">
    <property type="entry name" value="Ig/MHC_CS"/>
</dbReference>
<accession>A0AAJ8BIF0</accession>
<dbReference type="InterPro" id="IPR056386">
    <property type="entry name" value="Ig_CD22"/>
</dbReference>
<evidence type="ECO:0000256" key="4">
    <source>
        <dbReference type="ARBA" id="ARBA00022737"/>
    </source>
</evidence>
<evidence type="ECO:0000256" key="9">
    <source>
        <dbReference type="ARBA" id="ARBA00023319"/>
    </source>
</evidence>
<dbReference type="InterPro" id="IPR013783">
    <property type="entry name" value="Ig-like_fold"/>
</dbReference>
<dbReference type="InterPro" id="IPR013162">
    <property type="entry name" value="CD80_C2-set"/>
</dbReference>
<feature type="transmembrane region" description="Helical" evidence="16">
    <location>
        <begin position="1202"/>
        <end position="1220"/>
    </location>
</feature>
<dbReference type="SUPFAM" id="SSF48726">
    <property type="entry name" value="Immunoglobulin"/>
    <property type="match status" value="7"/>
</dbReference>
<comment type="function">
    <text evidence="13">Most highly expressed siglec (sialic acid-binding immunoglobulin-like lectin) on B-cells that plays a role in various aspects of B-cell biology including differentiation, antigen presentation, and trafficking to bone marrow. Binds to alpha 2,6-linked sialic acid residues of surface molecules such as CD22 itself, CD45 and IgM in a cis configuration. Can also bind to ligands on other cells as an adhesion molecule in a trans configuration. Acts as an inhibitory coreceptor on the surface of B-cells and inhibits B-cell receptor induced signaling, characterized by inhibition of the calcium mobilization and cellular activation. Mechanistically, the immunoreceptor tyrosine-based inhibitory motif domain is phosphorylated by the Src kinase LYN, which in turn leads to the recruitment of the protein tyrosine phosphatase 1/PTPN6, leading to the negative regulation of BCR signaling. If this negative signaling from is of sufficient strength, apoptosis of the B-cell can be induced.</text>
</comment>
<feature type="compositionally biased region" description="Acidic residues" evidence="15">
    <location>
        <begin position="1323"/>
        <end position="1335"/>
    </location>
</feature>
<dbReference type="GO" id="GO:0030246">
    <property type="term" value="F:carbohydrate binding"/>
    <property type="evidence" value="ECO:0007669"/>
    <property type="project" value="UniProtKB-KW"/>
</dbReference>
<proteinExistence type="inferred from homology"/>
<feature type="chain" id="PRO_5042616160" description="B-cell receptor CD22" evidence="17">
    <location>
        <begin position="19"/>
        <end position="1380"/>
    </location>
</feature>
<evidence type="ECO:0000256" key="1">
    <source>
        <dbReference type="ARBA" id="ARBA00004479"/>
    </source>
</evidence>
<keyword evidence="6 16" id="KW-1133">Transmembrane helix</keyword>
<feature type="compositionally biased region" description="Acidic residues" evidence="15">
    <location>
        <begin position="676"/>
        <end position="687"/>
    </location>
</feature>
<keyword evidence="9" id="KW-0393">Immunoglobulin domain</keyword>
<dbReference type="PROSITE" id="PS00290">
    <property type="entry name" value="IG_MHC"/>
    <property type="match status" value="1"/>
</dbReference>
<evidence type="ECO:0000259" key="18">
    <source>
        <dbReference type="PROSITE" id="PS50835"/>
    </source>
</evidence>
<dbReference type="InterPro" id="IPR051036">
    <property type="entry name" value="SIGLEC"/>
</dbReference>
<feature type="domain" description="Ig-like" evidence="18">
    <location>
        <begin position="164"/>
        <end position="247"/>
    </location>
</feature>
<name>A0AAJ8BIF0_LATCA</name>
<feature type="domain" description="Ig-like" evidence="18">
    <location>
        <begin position="890"/>
        <end position="987"/>
    </location>
</feature>
<keyword evidence="5" id="KW-0130">Cell adhesion</keyword>
<dbReference type="Proteomes" id="UP000694890">
    <property type="component" value="Linkage group LG15"/>
</dbReference>
<evidence type="ECO:0000256" key="12">
    <source>
        <dbReference type="ARBA" id="ARBA00041781"/>
    </source>
</evidence>
<dbReference type="InterPro" id="IPR013106">
    <property type="entry name" value="Ig_V-set"/>
</dbReference>
<reference evidence="20" key="1">
    <citation type="submission" date="2025-08" db="UniProtKB">
        <authorList>
            <consortium name="RefSeq"/>
        </authorList>
    </citation>
    <scope>IDENTIFICATION</scope>
    <source>
        <tissue evidence="20">Brain</tissue>
    </source>
</reference>
<comment type="similarity">
    <text evidence="10">Belongs to the immunoglobulin superfamily. SIGLEC (sialic acid binding Ig-like lectin) family.</text>
</comment>
<keyword evidence="8" id="KW-1015">Disulfide bond</keyword>
<keyword evidence="17" id="KW-0732">Signal</keyword>
<dbReference type="InterPro" id="IPR003599">
    <property type="entry name" value="Ig_sub"/>
</dbReference>
<evidence type="ECO:0000256" key="7">
    <source>
        <dbReference type="ARBA" id="ARBA00023136"/>
    </source>
</evidence>
<feature type="domain" description="Ig-like" evidence="18">
    <location>
        <begin position="361"/>
        <end position="442"/>
    </location>
</feature>
<evidence type="ECO:0000313" key="19">
    <source>
        <dbReference type="Proteomes" id="UP000694890"/>
    </source>
</evidence>
<dbReference type="GO" id="GO:0033691">
    <property type="term" value="F:sialic acid binding"/>
    <property type="evidence" value="ECO:0007669"/>
    <property type="project" value="TreeGrafter"/>
</dbReference>
<dbReference type="GeneID" id="108899410"/>
<dbReference type="RefSeq" id="XP_050932349.1">
    <property type="nucleotide sequence ID" value="XM_051076392.1"/>
</dbReference>
<dbReference type="InterPro" id="IPR007110">
    <property type="entry name" value="Ig-like_dom"/>
</dbReference>
<comment type="subcellular location">
    <subcellularLocation>
        <location evidence="1">Membrane</location>
        <topology evidence="1">Single-pass type I membrane protein</topology>
    </subcellularLocation>
</comment>
<dbReference type="InterPro" id="IPR003598">
    <property type="entry name" value="Ig_sub2"/>
</dbReference>
<dbReference type="PANTHER" id="PTHR12035">
    <property type="entry name" value="SIALIC ACID BINDING IMMUNOGLOBULIN-LIKE LECTIN"/>
    <property type="match status" value="1"/>
</dbReference>
<evidence type="ECO:0000256" key="11">
    <source>
        <dbReference type="ARBA" id="ARBA00040106"/>
    </source>
</evidence>
<dbReference type="SMART" id="SM00409">
    <property type="entry name" value="IG"/>
    <property type="match status" value="7"/>
</dbReference>
<evidence type="ECO:0000256" key="8">
    <source>
        <dbReference type="ARBA" id="ARBA00023157"/>
    </source>
</evidence>
<evidence type="ECO:0000256" key="2">
    <source>
        <dbReference type="ARBA" id="ARBA00022692"/>
    </source>
</evidence>
<organism evidence="19 20">
    <name type="scientific">Lates calcarifer</name>
    <name type="common">Barramundi</name>
    <name type="synonym">Holocentrus calcarifer</name>
    <dbReference type="NCBI Taxonomy" id="8187"/>
    <lineage>
        <taxon>Eukaryota</taxon>
        <taxon>Metazoa</taxon>
        <taxon>Chordata</taxon>
        <taxon>Craniata</taxon>
        <taxon>Vertebrata</taxon>
        <taxon>Euteleostomi</taxon>
        <taxon>Actinopterygii</taxon>
        <taxon>Neopterygii</taxon>
        <taxon>Teleostei</taxon>
        <taxon>Neoteleostei</taxon>
        <taxon>Acanthomorphata</taxon>
        <taxon>Carangaria</taxon>
        <taxon>Carangaria incertae sedis</taxon>
        <taxon>Centropomidae</taxon>
        <taxon>Lates</taxon>
    </lineage>
</organism>
<dbReference type="PROSITE" id="PS50835">
    <property type="entry name" value="IG_LIKE"/>
    <property type="match status" value="5"/>
</dbReference>
<dbReference type="Pfam" id="PF13927">
    <property type="entry name" value="Ig_3"/>
    <property type="match status" value="3"/>
</dbReference>
<evidence type="ECO:0000256" key="15">
    <source>
        <dbReference type="SAM" id="MobiDB-lite"/>
    </source>
</evidence>
<feature type="region of interest" description="Disordered" evidence="15">
    <location>
        <begin position="676"/>
        <end position="715"/>
    </location>
</feature>
<evidence type="ECO:0000256" key="3">
    <source>
        <dbReference type="ARBA" id="ARBA00022734"/>
    </source>
</evidence>
<feature type="region of interest" description="Disordered" evidence="15">
    <location>
        <begin position="1257"/>
        <end position="1342"/>
    </location>
</feature>
<dbReference type="PANTHER" id="PTHR12035:SF128">
    <property type="entry name" value="BRANCHED CHAIN KETO ACID DEHYDROGENASE E1 SUBUNIT BETA,-LIKE-RELATED"/>
    <property type="match status" value="1"/>
</dbReference>
<feature type="domain" description="Ig-like" evidence="18">
    <location>
        <begin position="249"/>
        <end position="354"/>
    </location>
</feature>
<dbReference type="KEGG" id="lcf:108899410"/>
<keyword evidence="7 16" id="KW-0472">Membrane</keyword>
<protein>
    <recommendedName>
        <fullName evidence="11">B-cell receptor CD22</fullName>
    </recommendedName>
    <alternativeName>
        <fullName evidence="12">Sialic acid-binding Ig-like lectin 2</fullName>
    </alternativeName>
</protein>
<dbReference type="Pfam" id="PF08205">
    <property type="entry name" value="C2-set_2"/>
    <property type="match status" value="1"/>
</dbReference>
<dbReference type="Pfam" id="PF13895">
    <property type="entry name" value="Ig_2"/>
    <property type="match status" value="1"/>
</dbReference>
<feature type="domain" description="Ig-like" evidence="18">
    <location>
        <begin position="991"/>
        <end position="1083"/>
    </location>
</feature>
<evidence type="ECO:0000256" key="13">
    <source>
        <dbReference type="ARBA" id="ARBA00045430"/>
    </source>
</evidence>
<dbReference type="Pfam" id="PF07686">
    <property type="entry name" value="V-set"/>
    <property type="match status" value="1"/>
</dbReference>